<evidence type="ECO:0000256" key="3">
    <source>
        <dbReference type="ARBA" id="ARBA00022692"/>
    </source>
</evidence>
<sequence length="491" mass="52686">MQVQRESPLLHQAVACLIVAAPISIGAYWAYSARSPQSTHRKQRQGMSRSMLAALGCTLLLDFFCTDQYQPNMPDMAEDFNVAPVQMGATIQVHLFTSAIFMLLFGPLSDSIGRRPVILGGQALLTVSTLCCGFSETYSWFVVGRIFQGMAAAVTPVILSTIPDCYTDMAERLKHQGALATLMQLGPLAAPATGGFLADAFGWRLPFFILSSLSGLLLVFSFFVVEESAPPSVDVNYAACARRTLVDRSRFWILVACLFIKSFFDGLAGSNGIVLRRDLHQSLRGASVCITLMAFAGTVGSYIPAHLPWSALEALRACMGPLLCSAGFLAFTGLLYSDSLSWFMAATLFAEVAIWTPYVSALCQFTQGIEDIAGSASSLLTALSFLGSSLVSLLVVVLAETGAAGFLLALGATLLLIALSLWLGPLSCTLALPALPALPLTEDNQDNRVSWIEDCNLLEDCRLIEDCKDHNGPGPKTKPASCFEERESSAA</sequence>
<evidence type="ECO:0000256" key="6">
    <source>
        <dbReference type="SAM" id="MobiDB-lite"/>
    </source>
</evidence>
<dbReference type="GO" id="GO:1990961">
    <property type="term" value="P:xenobiotic detoxification by transmembrane export across the plasma membrane"/>
    <property type="evidence" value="ECO:0007669"/>
    <property type="project" value="TreeGrafter"/>
</dbReference>
<keyword evidence="5 7" id="KW-0472">Membrane</keyword>
<name>A0A812S6Q7_9DINO</name>
<gene>
    <name evidence="9" type="primary">mdtL</name>
    <name evidence="9" type="ORF">SNAT2548_LOCUS25995</name>
</gene>
<evidence type="ECO:0000256" key="5">
    <source>
        <dbReference type="ARBA" id="ARBA00023136"/>
    </source>
</evidence>
<keyword evidence="2" id="KW-0813">Transport</keyword>
<dbReference type="PROSITE" id="PS50850">
    <property type="entry name" value="MFS"/>
    <property type="match status" value="1"/>
</dbReference>
<feature type="transmembrane region" description="Helical" evidence="7">
    <location>
        <begin position="404"/>
        <end position="423"/>
    </location>
</feature>
<dbReference type="Proteomes" id="UP000604046">
    <property type="component" value="Unassembled WGS sequence"/>
</dbReference>
<evidence type="ECO:0000313" key="9">
    <source>
        <dbReference type="EMBL" id="CAE7465705.1"/>
    </source>
</evidence>
<evidence type="ECO:0000259" key="8">
    <source>
        <dbReference type="PROSITE" id="PS50850"/>
    </source>
</evidence>
<evidence type="ECO:0000256" key="7">
    <source>
        <dbReference type="SAM" id="Phobius"/>
    </source>
</evidence>
<dbReference type="Gene3D" id="1.20.1720.10">
    <property type="entry name" value="Multidrug resistance protein D"/>
    <property type="match status" value="1"/>
</dbReference>
<comment type="subcellular location">
    <subcellularLocation>
        <location evidence="1">Membrane</location>
        <topology evidence="1">Multi-pass membrane protein</topology>
    </subcellularLocation>
</comment>
<dbReference type="PANTHER" id="PTHR23502">
    <property type="entry name" value="MAJOR FACILITATOR SUPERFAMILY"/>
    <property type="match status" value="1"/>
</dbReference>
<dbReference type="Pfam" id="PF07690">
    <property type="entry name" value="MFS_1"/>
    <property type="match status" value="1"/>
</dbReference>
<dbReference type="SUPFAM" id="SSF103473">
    <property type="entry name" value="MFS general substrate transporter"/>
    <property type="match status" value="1"/>
</dbReference>
<dbReference type="PANTHER" id="PTHR23502:SF132">
    <property type="entry name" value="POLYAMINE TRANSPORTER 2-RELATED"/>
    <property type="match status" value="1"/>
</dbReference>
<dbReference type="InterPro" id="IPR036259">
    <property type="entry name" value="MFS_trans_sf"/>
</dbReference>
<keyword evidence="4 7" id="KW-1133">Transmembrane helix</keyword>
<dbReference type="OrthoDB" id="440553at2759"/>
<feature type="region of interest" description="Disordered" evidence="6">
    <location>
        <begin position="472"/>
        <end position="491"/>
    </location>
</feature>
<protein>
    <submittedName>
        <fullName evidence="9">MdtL protein</fullName>
    </submittedName>
</protein>
<feature type="transmembrane region" description="Helical" evidence="7">
    <location>
        <begin position="52"/>
        <end position="70"/>
    </location>
</feature>
<dbReference type="AlphaFoldDB" id="A0A812S6Q7"/>
<feature type="transmembrane region" description="Helical" evidence="7">
    <location>
        <begin position="82"/>
        <end position="105"/>
    </location>
</feature>
<feature type="domain" description="Major facilitator superfamily (MFS) profile" evidence="8">
    <location>
        <begin position="51"/>
        <end position="428"/>
    </location>
</feature>
<evidence type="ECO:0000313" key="10">
    <source>
        <dbReference type="Proteomes" id="UP000604046"/>
    </source>
</evidence>
<dbReference type="EMBL" id="CAJNDS010002413">
    <property type="protein sequence ID" value="CAE7465705.1"/>
    <property type="molecule type" value="Genomic_DNA"/>
</dbReference>
<dbReference type="InterPro" id="IPR001958">
    <property type="entry name" value="Tet-R_TetA/multi-R_MdtG-like"/>
</dbReference>
<keyword evidence="3 7" id="KW-0812">Transmembrane</keyword>
<feature type="transmembrane region" description="Helical" evidence="7">
    <location>
        <begin position="285"/>
        <end position="305"/>
    </location>
</feature>
<comment type="caution">
    <text evidence="9">The sequence shown here is derived from an EMBL/GenBank/DDBJ whole genome shotgun (WGS) entry which is preliminary data.</text>
</comment>
<dbReference type="InterPro" id="IPR011701">
    <property type="entry name" value="MFS"/>
</dbReference>
<dbReference type="GO" id="GO:0005886">
    <property type="term" value="C:plasma membrane"/>
    <property type="evidence" value="ECO:0007669"/>
    <property type="project" value="TreeGrafter"/>
</dbReference>
<accession>A0A812S6Q7</accession>
<feature type="transmembrane region" description="Helical" evidence="7">
    <location>
        <begin position="12"/>
        <end position="31"/>
    </location>
</feature>
<evidence type="ECO:0000256" key="4">
    <source>
        <dbReference type="ARBA" id="ARBA00022989"/>
    </source>
</evidence>
<proteinExistence type="predicted"/>
<evidence type="ECO:0000256" key="1">
    <source>
        <dbReference type="ARBA" id="ARBA00004141"/>
    </source>
</evidence>
<reference evidence="9" key="1">
    <citation type="submission" date="2021-02" db="EMBL/GenBank/DDBJ databases">
        <authorList>
            <person name="Dougan E. K."/>
            <person name="Rhodes N."/>
            <person name="Thang M."/>
            <person name="Chan C."/>
        </authorList>
    </citation>
    <scope>NUCLEOTIDE SEQUENCE</scope>
</reference>
<feature type="transmembrane region" description="Helical" evidence="7">
    <location>
        <begin position="146"/>
        <end position="166"/>
    </location>
</feature>
<keyword evidence="10" id="KW-1185">Reference proteome</keyword>
<feature type="transmembrane region" description="Helical" evidence="7">
    <location>
        <begin position="203"/>
        <end position="225"/>
    </location>
</feature>
<feature type="transmembrane region" description="Helical" evidence="7">
    <location>
        <begin position="377"/>
        <end position="398"/>
    </location>
</feature>
<organism evidence="9 10">
    <name type="scientific">Symbiodinium natans</name>
    <dbReference type="NCBI Taxonomy" id="878477"/>
    <lineage>
        <taxon>Eukaryota</taxon>
        <taxon>Sar</taxon>
        <taxon>Alveolata</taxon>
        <taxon>Dinophyceae</taxon>
        <taxon>Suessiales</taxon>
        <taxon>Symbiodiniaceae</taxon>
        <taxon>Symbiodinium</taxon>
    </lineage>
</organism>
<feature type="transmembrane region" description="Helical" evidence="7">
    <location>
        <begin position="317"/>
        <end position="336"/>
    </location>
</feature>
<evidence type="ECO:0000256" key="2">
    <source>
        <dbReference type="ARBA" id="ARBA00022448"/>
    </source>
</evidence>
<dbReference type="GO" id="GO:0022857">
    <property type="term" value="F:transmembrane transporter activity"/>
    <property type="evidence" value="ECO:0007669"/>
    <property type="project" value="InterPro"/>
</dbReference>
<feature type="transmembrane region" description="Helical" evidence="7">
    <location>
        <begin position="342"/>
        <end position="365"/>
    </location>
</feature>
<feature type="transmembrane region" description="Helical" evidence="7">
    <location>
        <begin position="251"/>
        <end position="273"/>
    </location>
</feature>
<dbReference type="PRINTS" id="PR01035">
    <property type="entry name" value="TCRTETA"/>
</dbReference>
<dbReference type="InterPro" id="IPR020846">
    <property type="entry name" value="MFS_dom"/>
</dbReference>